<dbReference type="AlphaFoldDB" id="A0A934WYH1"/>
<dbReference type="Proteomes" id="UP000611723">
    <property type="component" value="Unassembled WGS sequence"/>
</dbReference>
<keyword evidence="2" id="KW-1185">Reference proteome</keyword>
<reference evidence="1" key="1">
    <citation type="submission" date="2021-01" db="EMBL/GenBank/DDBJ databases">
        <title>Marivirga aurantiaca sp. nov., isolated from intertidal surface sediments.</title>
        <authorList>
            <person name="Zhang M."/>
        </authorList>
    </citation>
    <scope>NUCLEOTIDE SEQUENCE</scope>
    <source>
        <strain evidence="1">S37H4</strain>
    </source>
</reference>
<sequence>MRNIIYKIFIIVGLVNLTSCFEEEVLTDQLKEGANVAVSGTSTYLNGETTEVTLELDFQESDNAQIKEVQVTKQLVTAQGNSDVVSLDPVNESGELNFTTQELLADVPVNGVILSESDLSPGDRWVFSFTILMEDGRSLIPLQNADWAINFSCPSVLAGIYNSVASGSFGDGAGGSAGAYAGLNATVELTQTATDGVYSIDDMSFGLYPQGYGDTAPSGRIRDICNDLNDLGDTDQYGDPFTMNGTVNADGTIDLEWSNTWGDGGTVTLTPAG</sequence>
<evidence type="ECO:0000313" key="2">
    <source>
        <dbReference type="Proteomes" id="UP000611723"/>
    </source>
</evidence>
<protein>
    <submittedName>
        <fullName evidence="1">Uncharacterized protein</fullName>
    </submittedName>
</protein>
<gene>
    <name evidence="1" type="ORF">JKA74_09290</name>
</gene>
<comment type="caution">
    <text evidence="1">The sequence shown here is derived from an EMBL/GenBank/DDBJ whole genome shotgun (WGS) entry which is preliminary data.</text>
</comment>
<organism evidence="1 2">
    <name type="scientific">Marivirga aurantiaca</name>
    <dbReference type="NCBI Taxonomy" id="2802615"/>
    <lineage>
        <taxon>Bacteria</taxon>
        <taxon>Pseudomonadati</taxon>
        <taxon>Bacteroidota</taxon>
        <taxon>Cytophagia</taxon>
        <taxon>Cytophagales</taxon>
        <taxon>Marivirgaceae</taxon>
        <taxon>Marivirga</taxon>
    </lineage>
</organism>
<dbReference type="RefSeq" id="WP_201430903.1">
    <property type="nucleotide sequence ID" value="NZ_JAEQBW010000003.1"/>
</dbReference>
<accession>A0A934WYH1</accession>
<evidence type="ECO:0000313" key="1">
    <source>
        <dbReference type="EMBL" id="MBK6265232.1"/>
    </source>
</evidence>
<proteinExistence type="predicted"/>
<name>A0A934WYH1_9BACT</name>
<dbReference type="EMBL" id="JAEQBW010000003">
    <property type="protein sequence ID" value="MBK6265232.1"/>
    <property type="molecule type" value="Genomic_DNA"/>
</dbReference>